<dbReference type="SUPFAM" id="SSF54236">
    <property type="entry name" value="Ubiquitin-like"/>
    <property type="match status" value="1"/>
</dbReference>
<dbReference type="WBParaSite" id="HNAJ_0000676501-mRNA-1">
    <property type="protein sequence ID" value="HNAJ_0000676501-mRNA-1"/>
    <property type="gene ID" value="HNAJ_0000676501"/>
</dbReference>
<dbReference type="STRING" id="102285.A0A0R3TI74"/>
<reference evidence="3" key="1">
    <citation type="submission" date="2017-02" db="UniProtKB">
        <authorList>
            <consortium name="WormBaseParasite"/>
        </authorList>
    </citation>
    <scope>IDENTIFICATION</scope>
</reference>
<reference evidence="1 2" key="2">
    <citation type="submission" date="2018-11" db="EMBL/GenBank/DDBJ databases">
        <authorList>
            <consortium name="Pathogen Informatics"/>
        </authorList>
    </citation>
    <scope>NUCLEOTIDE SEQUENCE [LARGE SCALE GENOMIC DNA]</scope>
</reference>
<evidence type="ECO:0000313" key="2">
    <source>
        <dbReference type="Proteomes" id="UP000278807"/>
    </source>
</evidence>
<proteinExistence type="predicted"/>
<keyword evidence="2" id="KW-1185">Reference proteome</keyword>
<gene>
    <name evidence="1" type="ORF">HNAJ_LOCUS6761</name>
</gene>
<dbReference type="Proteomes" id="UP000278807">
    <property type="component" value="Unassembled WGS sequence"/>
</dbReference>
<evidence type="ECO:0000313" key="3">
    <source>
        <dbReference type="WBParaSite" id="HNAJ_0000676501-mRNA-1"/>
    </source>
</evidence>
<dbReference type="OrthoDB" id="6283934at2759"/>
<sequence>MPWKELVEENIAFPLSFREWDLMSQTYPLTNTYPPMRLILVSPSNEASKQTFDLQFDPPSAYFQVCESCYEEIELDRLNFKNARLYFRLCDNPETAINLDAEEMRSKERASMTDRPRRSLKKRDDICVTVNGSMTLLTLRSLLIEHFKAYPMDQHLIINGVELLDNHKSLYQLGIRPDMVIFAWVDPSNSTVDLDYEFPDGDVPPGGSTRGKGKIWGYFSPSVCVCVCVFLSCHHVHLFFSTVEVGFAGTRLTNF</sequence>
<evidence type="ECO:0000313" key="1">
    <source>
        <dbReference type="EMBL" id="VDO02621.1"/>
    </source>
</evidence>
<dbReference type="EMBL" id="UZAE01008295">
    <property type="protein sequence ID" value="VDO02621.1"/>
    <property type="molecule type" value="Genomic_DNA"/>
</dbReference>
<accession>A0A0R3TI74</accession>
<name>A0A0R3TI74_RODNA</name>
<protein>
    <submittedName>
        <fullName evidence="3">Ubiquitin-like domain-containing protein</fullName>
    </submittedName>
</protein>
<organism evidence="3">
    <name type="scientific">Rodentolepis nana</name>
    <name type="common">Dwarf tapeworm</name>
    <name type="synonym">Hymenolepis nana</name>
    <dbReference type="NCBI Taxonomy" id="102285"/>
    <lineage>
        <taxon>Eukaryota</taxon>
        <taxon>Metazoa</taxon>
        <taxon>Spiralia</taxon>
        <taxon>Lophotrochozoa</taxon>
        <taxon>Platyhelminthes</taxon>
        <taxon>Cestoda</taxon>
        <taxon>Eucestoda</taxon>
        <taxon>Cyclophyllidea</taxon>
        <taxon>Hymenolepididae</taxon>
        <taxon>Rodentolepis</taxon>
    </lineage>
</organism>
<dbReference type="InterPro" id="IPR029071">
    <property type="entry name" value="Ubiquitin-like_domsf"/>
</dbReference>
<dbReference type="AlphaFoldDB" id="A0A0R3TI74"/>